<dbReference type="STRING" id="1054147.F4QAU4"/>
<keyword evidence="11" id="KW-1185">Reference proteome</keyword>
<evidence type="ECO:0000256" key="2">
    <source>
        <dbReference type="ARBA" id="ARBA00022679"/>
    </source>
</evidence>
<proteinExistence type="inferred from homology"/>
<dbReference type="GeneID" id="14867693"/>
<protein>
    <submittedName>
        <fullName evidence="10">Ubiquitin-conjugating enzyme E2 M</fullName>
    </submittedName>
</protein>
<evidence type="ECO:0000256" key="7">
    <source>
        <dbReference type="RuleBase" id="RU362109"/>
    </source>
</evidence>
<dbReference type="AlphaFoldDB" id="F4QAU4"/>
<keyword evidence="5 7" id="KW-0067">ATP-binding</keyword>
<dbReference type="PROSITE" id="PS50127">
    <property type="entry name" value="UBC_2"/>
    <property type="match status" value="1"/>
</dbReference>
<dbReference type="InterPro" id="IPR016135">
    <property type="entry name" value="UBQ-conjugating_enzyme/RWD"/>
</dbReference>
<dbReference type="Proteomes" id="UP000007797">
    <property type="component" value="Unassembled WGS sequence"/>
</dbReference>
<feature type="compositionally biased region" description="Low complexity" evidence="8">
    <location>
        <begin position="68"/>
        <end position="81"/>
    </location>
</feature>
<dbReference type="InterPro" id="IPR023313">
    <property type="entry name" value="UBQ-conjugating_AS"/>
</dbReference>
<evidence type="ECO:0000256" key="3">
    <source>
        <dbReference type="ARBA" id="ARBA00022741"/>
    </source>
</evidence>
<keyword evidence="3 7" id="KW-0547">Nucleotide-binding</keyword>
<dbReference type="CDD" id="cd23794">
    <property type="entry name" value="UBCc_UBE2F_UBE2M"/>
    <property type="match status" value="1"/>
</dbReference>
<accession>F4QAU4</accession>
<evidence type="ECO:0000256" key="5">
    <source>
        <dbReference type="ARBA" id="ARBA00022840"/>
    </source>
</evidence>
<dbReference type="OrthoDB" id="10249039at2759"/>
<dbReference type="InterPro" id="IPR050113">
    <property type="entry name" value="Ub_conjugating_enzyme"/>
</dbReference>
<feature type="compositionally biased region" description="Basic and acidic residues" evidence="8">
    <location>
        <begin position="44"/>
        <end position="64"/>
    </location>
</feature>
<feature type="domain" description="UBC core" evidence="9">
    <location>
        <begin position="85"/>
        <end position="229"/>
    </location>
</feature>
<dbReference type="OMA" id="CQVDFPD"/>
<dbReference type="KEGG" id="dfa:DFA_09823"/>
<evidence type="ECO:0000259" key="9">
    <source>
        <dbReference type="PROSITE" id="PS50127"/>
    </source>
</evidence>
<dbReference type="PROSITE" id="PS00183">
    <property type="entry name" value="UBC_1"/>
    <property type="match status" value="1"/>
</dbReference>
<feature type="active site" description="Glycyl thioester intermediate" evidence="6">
    <location>
        <position position="167"/>
    </location>
</feature>
<evidence type="ECO:0000313" key="11">
    <source>
        <dbReference type="Proteomes" id="UP000007797"/>
    </source>
</evidence>
<evidence type="ECO:0000313" key="10">
    <source>
        <dbReference type="EMBL" id="EGG15003.1"/>
    </source>
</evidence>
<name>F4QAU4_CACFS</name>
<evidence type="ECO:0000256" key="1">
    <source>
        <dbReference type="ARBA" id="ARBA00005032"/>
    </source>
</evidence>
<dbReference type="PANTHER" id="PTHR24067">
    <property type="entry name" value="UBIQUITIN-CONJUGATING ENZYME E2"/>
    <property type="match status" value="1"/>
</dbReference>
<dbReference type="GO" id="GO:0019788">
    <property type="term" value="F:NEDD8 transferase activity"/>
    <property type="evidence" value="ECO:0007669"/>
    <property type="project" value="UniProtKB-ARBA"/>
</dbReference>
<dbReference type="RefSeq" id="XP_004351723.1">
    <property type="nucleotide sequence ID" value="XM_004351671.1"/>
</dbReference>
<dbReference type="SUPFAM" id="SSF54495">
    <property type="entry name" value="UBC-like"/>
    <property type="match status" value="1"/>
</dbReference>
<comment type="similarity">
    <text evidence="7">Belongs to the ubiquitin-conjugating enzyme family.</text>
</comment>
<feature type="region of interest" description="Disordered" evidence="8">
    <location>
        <begin position="1"/>
        <end position="91"/>
    </location>
</feature>
<dbReference type="FunFam" id="3.10.110.10:FF:000005">
    <property type="entry name" value="NEDD8-conjugating enzyme Ubc12"/>
    <property type="match status" value="1"/>
</dbReference>
<sequence length="238" mass="26735">MFRLKELQKKQQQAAAAAAASNTTNGTDAPATTTTAASNTTEPTEVKRQNSNDLKEIRKQKSKESYFSLKSKQSSEASSNKRANPAELRAQKDIDEMELPIGCKVHFKDSDDILNFQLDIIPSDGLYQGATFKFSINIPNTYPYDPPKVHCDTLVYHPNIDLQGHVCLNILRQDWMPVLNIGTVIFGMMTLFLEPNPEDPLNIEAAQLMMDNRKNFEANVKQSLRGGYIANRQFPKLL</sequence>
<dbReference type="Gene3D" id="3.10.110.10">
    <property type="entry name" value="Ubiquitin Conjugating Enzyme"/>
    <property type="match status" value="1"/>
</dbReference>
<dbReference type="InterPro" id="IPR000608">
    <property type="entry name" value="UBC"/>
</dbReference>
<reference evidence="11" key="1">
    <citation type="journal article" date="2011" name="Genome Res.">
        <title>Phylogeny-wide analysis of social amoeba genomes highlights ancient origins for complex intercellular communication.</title>
        <authorList>
            <person name="Heidel A.J."/>
            <person name="Lawal H.M."/>
            <person name="Felder M."/>
            <person name="Schilde C."/>
            <person name="Helps N.R."/>
            <person name="Tunggal B."/>
            <person name="Rivero F."/>
            <person name="John U."/>
            <person name="Schleicher M."/>
            <person name="Eichinger L."/>
            <person name="Platzer M."/>
            <person name="Noegel A.A."/>
            <person name="Schaap P."/>
            <person name="Gloeckner G."/>
        </authorList>
    </citation>
    <scope>NUCLEOTIDE SEQUENCE [LARGE SCALE GENOMIC DNA]</scope>
    <source>
        <strain evidence="11">SH3</strain>
    </source>
</reference>
<gene>
    <name evidence="10" type="primary">ube2m</name>
    <name evidence="10" type="ORF">DFA_09823</name>
</gene>
<feature type="compositionally biased region" description="Low complexity" evidence="8">
    <location>
        <begin position="10"/>
        <end position="43"/>
    </location>
</feature>
<keyword evidence="4 7" id="KW-0833">Ubl conjugation pathway</keyword>
<dbReference type="SMART" id="SM00212">
    <property type="entry name" value="UBCc"/>
    <property type="match status" value="1"/>
</dbReference>
<dbReference type="GO" id="GO:0005524">
    <property type="term" value="F:ATP binding"/>
    <property type="evidence" value="ECO:0007669"/>
    <property type="project" value="UniProtKB-UniRule"/>
</dbReference>
<organism evidence="10 11">
    <name type="scientific">Cavenderia fasciculata</name>
    <name type="common">Slime mold</name>
    <name type="synonym">Dictyostelium fasciculatum</name>
    <dbReference type="NCBI Taxonomy" id="261658"/>
    <lineage>
        <taxon>Eukaryota</taxon>
        <taxon>Amoebozoa</taxon>
        <taxon>Evosea</taxon>
        <taxon>Eumycetozoa</taxon>
        <taxon>Dictyostelia</taxon>
        <taxon>Acytosteliales</taxon>
        <taxon>Cavenderiaceae</taxon>
        <taxon>Cavenderia</taxon>
    </lineage>
</organism>
<dbReference type="EMBL" id="GL883026">
    <property type="protein sequence ID" value="EGG15003.1"/>
    <property type="molecule type" value="Genomic_DNA"/>
</dbReference>
<dbReference type="Pfam" id="PF00179">
    <property type="entry name" value="UQ_con"/>
    <property type="match status" value="1"/>
</dbReference>
<comment type="pathway">
    <text evidence="1">Protein modification; protein neddylation.</text>
</comment>
<keyword evidence="2" id="KW-0808">Transferase</keyword>
<evidence type="ECO:0000256" key="8">
    <source>
        <dbReference type="SAM" id="MobiDB-lite"/>
    </source>
</evidence>
<evidence type="ECO:0000256" key="6">
    <source>
        <dbReference type="PROSITE-ProRule" id="PRU10133"/>
    </source>
</evidence>
<evidence type="ECO:0000256" key="4">
    <source>
        <dbReference type="ARBA" id="ARBA00022786"/>
    </source>
</evidence>